<proteinExistence type="predicted"/>
<feature type="transmembrane region" description="Helical" evidence="2">
    <location>
        <begin position="33"/>
        <end position="58"/>
    </location>
</feature>
<keyword evidence="2" id="KW-1133">Transmembrane helix</keyword>
<keyword evidence="2" id="KW-0472">Membrane</keyword>
<feature type="transmembrane region" description="Helical" evidence="2">
    <location>
        <begin position="79"/>
        <end position="99"/>
    </location>
</feature>
<feature type="transmembrane region" description="Helical" evidence="2">
    <location>
        <begin position="241"/>
        <end position="260"/>
    </location>
</feature>
<evidence type="ECO:0000256" key="2">
    <source>
        <dbReference type="SAM" id="Phobius"/>
    </source>
</evidence>
<feature type="compositionally biased region" description="Basic and acidic residues" evidence="1">
    <location>
        <begin position="175"/>
        <end position="193"/>
    </location>
</feature>
<dbReference type="EMBL" id="ASPP01020498">
    <property type="protein sequence ID" value="ETO13618.1"/>
    <property type="molecule type" value="Genomic_DNA"/>
</dbReference>
<sequence>MFWTCSTLAYVSIIVGAKESTLDIYLAQLYHHPILLILVPLSMYTFVGGSCSMYVLFLTRIQTTFKDTGYEYSAAVVRGVKMVLGLVYVAMAVFIIYALSASQNVSEKQREKNVFMQSAILLMMFLLDFFGGLLLIFLFAKRLFMLLKQSYKETYRSKAYVHKLAKNALQMKPRHSPEMNNDAKEENPSDRKSTVPFQSSEIDLVKTITKYTFLNGLCVIVKTSVQVFLGAVGLSRSKIRYFILSSFACICVCIILWTMYLQTSFGATLYDKHCRICHLKCHECVGSLSKASVKAELQMSISSATTEMPCIQEDIET</sequence>
<evidence type="ECO:0000256" key="1">
    <source>
        <dbReference type="SAM" id="MobiDB-lite"/>
    </source>
</evidence>
<organism evidence="3 4">
    <name type="scientific">Reticulomyxa filosa</name>
    <dbReference type="NCBI Taxonomy" id="46433"/>
    <lineage>
        <taxon>Eukaryota</taxon>
        <taxon>Sar</taxon>
        <taxon>Rhizaria</taxon>
        <taxon>Retaria</taxon>
        <taxon>Foraminifera</taxon>
        <taxon>Monothalamids</taxon>
        <taxon>Reticulomyxidae</taxon>
        <taxon>Reticulomyxa</taxon>
    </lineage>
</organism>
<gene>
    <name evidence="3" type="ORF">RFI_23750</name>
</gene>
<dbReference type="AlphaFoldDB" id="X6MHX9"/>
<feature type="region of interest" description="Disordered" evidence="1">
    <location>
        <begin position="174"/>
        <end position="195"/>
    </location>
</feature>
<reference evidence="3 4" key="1">
    <citation type="journal article" date="2013" name="Curr. Biol.">
        <title>The Genome of the Foraminiferan Reticulomyxa filosa.</title>
        <authorList>
            <person name="Glockner G."/>
            <person name="Hulsmann N."/>
            <person name="Schleicher M."/>
            <person name="Noegel A.A."/>
            <person name="Eichinger L."/>
            <person name="Gallinger C."/>
            <person name="Pawlowski J."/>
            <person name="Sierra R."/>
            <person name="Euteneuer U."/>
            <person name="Pillet L."/>
            <person name="Moustafa A."/>
            <person name="Platzer M."/>
            <person name="Groth M."/>
            <person name="Szafranski K."/>
            <person name="Schliwa M."/>
        </authorList>
    </citation>
    <scope>NUCLEOTIDE SEQUENCE [LARGE SCALE GENOMIC DNA]</scope>
</reference>
<evidence type="ECO:0000313" key="3">
    <source>
        <dbReference type="EMBL" id="ETO13618.1"/>
    </source>
</evidence>
<dbReference type="Proteomes" id="UP000023152">
    <property type="component" value="Unassembled WGS sequence"/>
</dbReference>
<name>X6MHX9_RETFI</name>
<comment type="caution">
    <text evidence="3">The sequence shown here is derived from an EMBL/GenBank/DDBJ whole genome shotgun (WGS) entry which is preliminary data.</text>
</comment>
<keyword evidence="4" id="KW-1185">Reference proteome</keyword>
<evidence type="ECO:0000313" key="4">
    <source>
        <dbReference type="Proteomes" id="UP000023152"/>
    </source>
</evidence>
<accession>X6MHX9</accession>
<feature type="transmembrane region" description="Helical" evidence="2">
    <location>
        <begin position="119"/>
        <end position="140"/>
    </location>
</feature>
<keyword evidence="2" id="KW-0812">Transmembrane</keyword>
<protein>
    <submittedName>
        <fullName evidence="3">Uncharacterized protein</fullName>
    </submittedName>
</protein>